<accession>A0A517KZB8</accession>
<keyword evidence="1" id="KW-0175">Coiled coil</keyword>
<evidence type="ECO:0000256" key="2">
    <source>
        <dbReference type="SAM" id="MobiDB-lite"/>
    </source>
</evidence>
<gene>
    <name evidence="3" type="ORF">FKW77_004413</name>
</gene>
<evidence type="ECO:0000313" key="3">
    <source>
        <dbReference type="EMBL" id="QDS68730.1"/>
    </source>
</evidence>
<evidence type="ECO:0000256" key="1">
    <source>
        <dbReference type="SAM" id="Coils"/>
    </source>
</evidence>
<feature type="compositionally biased region" description="Low complexity" evidence="2">
    <location>
        <begin position="234"/>
        <end position="245"/>
    </location>
</feature>
<protein>
    <submittedName>
        <fullName evidence="3">Uncharacterized protein</fullName>
    </submittedName>
</protein>
<dbReference type="AlphaFoldDB" id="A0A517KZB8"/>
<dbReference type="EMBL" id="CP042186">
    <property type="protein sequence ID" value="QDS68730.1"/>
    <property type="molecule type" value="Genomic_DNA"/>
</dbReference>
<feature type="region of interest" description="Disordered" evidence="2">
    <location>
        <begin position="139"/>
        <end position="257"/>
    </location>
</feature>
<proteinExistence type="predicted"/>
<dbReference type="OrthoDB" id="10489363at2759"/>
<organism evidence="3 4">
    <name type="scientific">Venturia effusa</name>
    <dbReference type="NCBI Taxonomy" id="50376"/>
    <lineage>
        <taxon>Eukaryota</taxon>
        <taxon>Fungi</taxon>
        <taxon>Dikarya</taxon>
        <taxon>Ascomycota</taxon>
        <taxon>Pezizomycotina</taxon>
        <taxon>Dothideomycetes</taxon>
        <taxon>Pleosporomycetidae</taxon>
        <taxon>Venturiales</taxon>
        <taxon>Venturiaceae</taxon>
        <taxon>Venturia</taxon>
    </lineage>
</organism>
<feature type="coiled-coil region" evidence="1">
    <location>
        <begin position="279"/>
        <end position="319"/>
    </location>
</feature>
<sequence>MSLQRCDTAQNVASTIPDECLLDTILEPEFARKTSYRALIDFQDPNQAPLHDQSVQYNEPQGTSAQLTGSNSMPHGIHGQQHAVMYRQQVYLADTQSDYTQSDSSFQTCSSSIDSPHTHMYQEKNHLADSVEDCLKSPGSFGRASDFDSQRTQVQDEQKCAVMPQKEQAKPDHSPRAPPSIDEYTRNVKCHYRDPQKPTLPSTTSSQIPATGKDQYPSMQKQSNYVPHFSRPFSRSNPSAASGAARRARKCPQRNQEDIEQNFMRRLPRDAESQGTRRIEVLQREVELIDQRNDELNRAIEILGEAEEELRKIRELEKDEDIDDYDYSKMRE</sequence>
<dbReference type="Proteomes" id="UP000316270">
    <property type="component" value="Chromosome 2"/>
</dbReference>
<feature type="compositionally biased region" description="Basic and acidic residues" evidence="2">
    <location>
        <begin position="183"/>
        <end position="196"/>
    </location>
</feature>
<name>A0A517KZB8_9PEZI</name>
<reference evidence="3 4" key="1">
    <citation type="submission" date="2019-07" db="EMBL/GenBank/DDBJ databases">
        <title>Finished genome of Venturia effusa.</title>
        <authorList>
            <person name="Young C.A."/>
            <person name="Cox M.P."/>
            <person name="Ganley A.R.D."/>
            <person name="David W.J."/>
        </authorList>
    </citation>
    <scope>NUCLEOTIDE SEQUENCE [LARGE SCALE GENOMIC DNA]</scope>
    <source>
        <strain evidence="4">albino</strain>
    </source>
</reference>
<feature type="compositionally biased region" description="Polar residues" evidence="2">
    <location>
        <begin position="199"/>
        <end position="209"/>
    </location>
</feature>
<evidence type="ECO:0000313" key="4">
    <source>
        <dbReference type="Proteomes" id="UP000316270"/>
    </source>
</evidence>
<keyword evidence="4" id="KW-1185">Reference proteome</keyword>
<feature type="compositionally biased region" description="Basic and acidic residues" evidence="2">
    <location>
        <begin position="145"/>
        <end position="159"/>
    </location>
</feature>